<protein>
    <submittedName>
        <fullName evidence="1">Uncharacterized protein</fullName>
    </submittedName>
</protein>
<dbReference type="AlphaFoldDB" id="A0A7W5FQ36"/>
<dbReference type="EMBL" id="JACHXK010000015">
    <property type="protein sequence ID" value="MBB3112888.1"/>
    <property type="molecule type" value="Genomic_DNA"/>
</dbReference>
<evidence type="ECO:0000313" key="2">
    <source>
        <dbReference type="Proteomes" id="UP000570361"/>
    </source>
</evidence>
<reference evidence="1 2" key="1">
    <citation type="submission" date="2020-08" db="EMBL/GenBank/DDBJ databases">
        <title>Genomic Encyclopedia of Type Strains, Phase III (KMG-III): the genomes of soil and plant-associated and newly described type strains.</title>
        <authorList>
            <person name="Whitman W."/>
        </authorList>
    </citation>
    <scope>NUCLEOTIDE SEQUENCE [LARGE SCALE GENOMIC DNA]</scope>
    <source>
        <strain evidence="1 2">CECT 5862</strain>
    </source>
</reference>
<sequence>MERIMMDTSIVDTQLWDQAQWKAVVFGADGTNPPLLGLAFKNREAAEQIFREWRGMFGQVDSREEIRVSIIEGEIPGEAPGYTVHINGKLEEQLKRNGFHAHDAAGAQLVMAGRFQRMQAANGSRNLELFKHEFARLGRYFLVPVILDDQDKLELLVELAIGKCEVLLRQANEIPENDLDYGVIRG</sequence>
<evidence type="ECO:0000313" key="1">
    <source>
        <dbReference type="EMBL" id="MBB3112888.1"/>
    </source>
</evidence>
<comment type="caution">
    <text evidence="1">The sequence shown here is derived from an EMBL/GenBank/DDBJ whole genome shotgun (WGS) entry which is preliminary data.</text>
</comment>
<accession>A0A7W5FQ36</accession>
<name>A0A7W5FQ36_9BACL</name>
<proteinExistence type="predicted"/>
<keyword evidence="2" id="KW-1185">Reference proteome</keyword>
<gene>
    <name evidence="1" type="ORF">FHS18_004990</name>
</gene>
<dbReference type="RefSeq" id="WP_183603000.1">
    <property type="nucleotide sequence ID" value="NZ_JACHXK010000015.1"/>
</dbReference>
<organism evidence="1 2">
    <name type="scientific">Paenibacillus phyllosphaerae</name>
    <dbReference type="NCBI Taxonomy" id="274593"/>
    <lineage>
        <taxon>Bacteria</taxon>
        <taxon>Bacillati</taxon>
        <taxon>Bacillota</taxon>
        <taxon>Bacilli</taxon>
        <taxon>Bacillales</taxon>
        <taxon>Paenibacillaceae</taxon>
        <taxon>Paenibacillus</taxon>
    </lineage>
</organism>
<dbReference type="Proteomes" id="UP000570361">
    <property type="component" value="Unassembled WGS sequence"/>
</dbReference>